<name>A0A6S6WLN2_9GAMM</name>
<keyword evidence="10 16" id="KW-0808">Transferase</keyword>
<keyword evidence="13 16" id="KW-1133">Transmembrane helix</keyword>
<keyword evidence="12 16" id="KW-0135">Cellulose biosynthesis</keyword>
<dbReference type="InterPro" id="IPR050321">
    <property type="entry name" value="Glycosyltr_2/OpgH_subfam"/>
</dbReference>
<evidence type="ECO:0000256" key="14">
    <source>
        <dbReference type="ARBA" id="ARBA00023136"/>
    </source>
</evidence>
<feature type="transmembrane region" description="Helical" evidence="16">
    <location>
        <begin position="222"/>
        <end position="244"/>
    </location>
</feature>
<feature type="domain" description="PilZ" evidence="18">
    <location>
        <begin position="686"/>
        <end position="779"/>
    </location>
</feature>
<evidence type="ECO:0000256" key="5">
    <source>
        <dbReference type="ARBA" id="ARBA00018714"/>
    </source>
</evidence>
<evidence type="ECO:0000259" key="18">
    <source>
        <dbReference type="Pfam" id="PF07238"/>
    </source>
</evidence>
<dbReference type="NCBIfam" id="TIGR03030">
    <property type="entry name" value="CelA"/>
    <property type="match status" value="1"/>
</dbReference>
<evidence type="ECO:0000256" key="16">
    <source>
        <dbReference type="RuleBase" id="RU365020"/>
    </source>
</evidence>
<accession>A0A6S6WLN2</accession>
<feature type="transmembrane region" description="Helical" evidence="16">
    <location>
        <begin position="530"/>
        <end position="559"/>
    </location>
</feature>
<evidence type="ECO:0000256" key="1">
    <source>
        <dbReference type="ARBA" id="ARBA00004429"/>
    </source>
</evidence>
<dbReference type="PRINTS" id="PR01439">
    <property type="entry name" value="CELLSNTHASEA"/>
</dbReference>
<evidence type="ECO:0000256" key="4">
    <source>
        <dbReference type="ARBA" id="ARBA00012539"/>
    </source>
</evidence>
<evidence type="ECO:0000256" key="9">
    <source>
        <dbReference type="ARBA" id="ARBA00022676"/>
    </source>
</evidence>
<comment type="function">
    <text evidence="16">Catalytic subunit of cellulose synthase. It polymerizes uridine 5'-diphosphate glucose to cellulose.</text>
</comment>
<dbReference type="AlphaFoldDB" id="A0A6S6WLN2"/>
<feature type="transmembrane region" description="Helical" evidence="16">
    <location>
        <begin position="66"/>
        <end position="82"/>
    </location>
</feature>
<dbReference type="Pfam" id="PF07238">
    <property type="entry name" value="PilZ"/>
    <property type="match status" value="1"/>
</dbReference>
<evidence type="ECO:0000313" key="19">
    <source>
        <dbReference type="EMBL" id="CAB0150156.1"/>
    </source>
</evidence>
<keyword evidence="6 16" id="KW-1003">Cell membrane</keyword>
<feature type="domain" description="Glycosyltransferase 2-like" evidence="17">
    <location>
        <begin position="269"/>
        <end position="438"/>
    </location>
</feature>
<dbReference type="SUPFAM" id="SSF53448">
    <property type="entry name" value="Nucleotide-diphospho-sugar transferases"/>
    <property type="match status" value="1"/>
</dbReference>
<comment type="similarity">
    <text evidence="3">Belongs to the glycosyltransferase 2 family.</text>
</comment>
<dbReference type="GO" id="GO:0016760">
    <property type="term" value="F:cellulose synthase (UDP-forming) activity"/>
    <property type="evidence" value="ECO:0007669"/>
    <property type="project" value="UniProtKB-EC"/>
</dbReference>
<comment type="subcellular location">
    <subcellularLocation>
        <location evidence="1">Cell inner membrane</location>
        <topology evidence="1">Multi-pass membrane protein</topology>
    </subcellularLocation>
</comment>
<evidence type="ECO:0000256" key="7">
    <source>
        <dbReference type="ARBA" id="ARBA00022519"/>
    </source>
</evidence>
<dbReference type="GO" id="GO:0005886">
    <property type="term" value="C:plasma membrane"/>
    <property type="evidence" value="ECO:0007669"/>
    <property type="project" value="UniProtKB-SubCell"/>
</dbReference>
<dbReference type="Pfam" id="PF00535">
    <property type="entry name" value="Glycos_transf_2"/>
    <property type="match status" value="1"/>
</dbReference>
<protein>
    <recommendedName>
        <fullName evidence="5 16">Cellulose synthase catalytic subunit [UDP-forming]</fullName>
        <ecNumber evidence="4 16">2.4.1.12</ecNumber>
    </recommendedName>
</protein>
<dbReference type="Gene3D" id="2.40.10.220">
    <property type="entry name" value="predicted glycosyltransferase like domains"/>
    <property type="match status" value="1"/>
</dbReference>
<dbReference type="EMBL" id="CADCXY010000001">
    <property type="protein sequence ID" value="CAB0150156.1"/>
    <property type="molecule type" value="Genomic_DNA"/>
</dbReference>
<sequence>MSIMQKHWRELRRRDSLFSALLSFIALYAEAVFFRVSASTQADSSNSGQRGLRYWVPQVDWDKHSLLDPLRIILQFFYLIFFKTKQERRQAQQLKASIGTPIELSRRGVAAALRHPLRWATRWFEYVFHRQTQKKATRWNLPFRIILTILSSLTALLIIGLPMEAGSQAVLLLAFWAVALWVRNIQGRIPMLLMITLSLVVSTRYLFWRVTQTVNWDVPIDMVFGLLLLSAEFYAWTILILGYIQSAWPLQRKIAALPKSIASWPTVDIFIPTYNEPLSVIRHTILAAQVIDWPQDKIRIYVLDDGKRDSVRDFCTEIGVHYFIRPDNKHAKAGNLNHALGLSSGDYVAIFDCDHIPTRGFLQLTMGWFLRDEKLALVQTPHHFFSADPFEKNLGVFRKNPNEGELFYGLIQDGNDMWNASFFCGSCAVLKRGPLEEVGGIAVETVTEDAHTALKMHRLGYNTAYLNVPLAAGLATESLSAHIGQRIRWARGMAQIFRIDNPLLGKGLNWGQRLCYANAMLYFLNGIPRVIFLLAPLAFLLLHSYVVFAPAIMIAIYAIPHLVHANLANSRSQGKFRHSFWAEMYETVLAWYILRPTTVALLSPQHGEFNVTQKGGKTEYSFFDWRISWPYLTLMGLSLTGLGFGIWRLFTGPDNEYLTVILNLFWVIYNLILLGGAVAVAEEAKQVRTAHRVAVDRKVTLYDQNERMYQATMTDYSHEGAGIKIVQGMEVREGDTLTLILADGDQYHALDIKVMLKRGQHLGTRILFENYAQERAFLRSTFARADAWVGWMPDDSVDKPITSLREVVGIGFKGYQRLFFHLAPQVRPITRLLAKGWRVVSSLLPRSPVTRSEG</sequence>
<dbReference type="GO" id="GO:0006011">
    <property type="term" value="P:UDP-alpha-D-glucose metabolic process"/>
    <property type="evidence" value="ECO:0007669"/>
    <property type="project" value="InterPro"/>
</dbReference>
<feature type="transmembrane region" description="Helical" evidence="16">
    <location>
        <begin position="189"/>
        <end position="207"/>
    </location>
</feature>
<keyword evidence="11 16" id="KW-0812">Transmembrane</keyword>
<keyword evidence="14 16" id="KW-0472">Membrane</keyword>
<keyword evidence="20" id="KW-1185">Reference proteome</keyword>
<feature type="transmembrane region" description="Helical" evidence="16">
    <location>
        <begin position="165"/>
        <end position="182"/>
    </location>
</feature>
<dbReference type="InterPro" id="IPR009875">
    <property type="entry name" value="PilZ_domain"/>
</dbReference>
<dbReference type="GO" id="GO:0035438">
    <property type="term" value="F:cyclic-di-GMP binding"/>
    <property type="evidence" value="ECO:0007669"/>
    <property type="project" value="InterPro"/>
</dbReference>
<comment type="cofactor">
    <cofactor evidence="16">
        <name>Mg(2+)</name>
        <dbReference type="ChEBI" id="CHEBI:18420"/>
    </cofactor>
</comment>
<reference evidence="19 20" key="1">
    <citation type="submission" date="2020-02" db="EMBL/GenBank/DDBJ databases">
        <authorList>
            <person name="Rodrigo-Torres L."/>
            <person name="Arahal R. D."/>
            <person name="Lucena T."/>
        </authorList>
    </citation>
    <scope>NUCLEOTIDE SEQUENCE [LARGE SCALE GENOMIC DNA]</scope>
    <source>
        <strain evidence="19 20">CECT 9734</strain>
    </source>
</reference>
<evidence type="ECO:0000256" key="10">
    <source>
        <dbReference type="ARBA" id="ARBA00022679"/>
    </source>
</evidence>
<dbReference type="PANTHER" id="PTHR43867">
    <property type="entry name" value="CELLULOSE SYNTHASE CATALYTIC SUBUNIT A [UDP-FORMING]"/>
    <property type="match status" value="1"/>
</dbReference>
<feature type="transmembrane region" description="Helical" evidence="16">
    <location>
        <begin position="629"/>
        <end position="650"/>
    </location>
</feature>
<dbReference type="InterPro" id="IPR029044">
    <property type="entry name" value="Nucleotide-diphossugar_trans"/>
</dbReference>
<evidence type="ECO:0000256" key="15">
    <source>
        <dbReference type="ARBA" id="ARBA00048682"/>
    </source>
</evidence>
<keyword evidence="9 16" id="KW-0328">Glycosyltransferase</keyword>
<comment type="pathway">
    <text evidence="2 16">Glycan metabolism; bacterial cellulose biosynthesis.</text>
</comment>
<dbReference type="GO" id="GO:0030244">
    <property type="term" value="P:cellulose biosynthetic process"/>
    <property type="evidence" value="ECO:0007669"/>
    <property type="project" value="UniProtKB-KW"/>
</dbReference>
<feature type="transmembrane region" description="Helical" evidence="16">
    <location>
        <begin position="141"/>
        <end position="159"/>
    </location>
</feature>
<evidence type="ECO:0000256" key="12">
    <source>
        <dbReference type="ARBA" id="ARBA00022916"/>
    </source>
</evidence>
<comment type="catalytic activity">
    <reaction evidence="15 16">
        <text>[(1-&gt;4)-beta-D-glucosyl](n) + UDP-alpha-D-glucose = [(1-&gt;4)-beta-D-glucosyl](n+1) + UDP + H(+)</text>
        <dbReference type="Rhea" id="RHEA:19929"/>
        <dbReference type="Rhea" id="RHEA-COMP:10033"/>
        <dbReference type="Rhea" id="RHEA-COMP:10034"/>
        <dbReference type="ChEBI" id="CHEBI:15378"/>
        <dbReference type="ChEBI" id="CHEBI:18246"/>
        <dbReference type="ChEBI" id="CHEBI:58223"/>
        <dbReference type="ChEBI" id="CHEBI:58885"/>
        <dbReference type="EC" id="2.4.1.12"/>
    </reaction>
</comment>
<dbReference type="UniPathway" id="UPA00694"/>
<dbReference type="Proteomes" id="UP000481517">
    <property type="component" value="Unassembled WGS sequence"/>
</dbReference>
<proteinExistence type="inferred from homology"/>
<dbReference type="CDD" id="cd06421">
    <property type="entry name" value="CESA_CelA_like"/>
    <property type="match status" value="1"/>
</dbReference>
<dbReference type="EC" id="2.4.1.12" evidence="4 16"/>
<dbReference type="InterPro" id="IPR003919">
    <property type="entry name" value="Cell_synth_A"/>
</dbReference>
<keyword evidence="7 16" id="KW-0997">Cell inner membrane</keyword>
<evidence type="ECO:0000256" key="8">
    <source>
        <dbReference type="ARBA" id="ARBA00022636"/>
    </source>
</evidence>
<feature type="transmembrane region" description="Helical" evidence="16">
    <location>
        <begin position="657"/>
        <end position="681"/>
    </location>
</feature>
<dbReference type="Gene3D" id="3.90.550.10">
    <property type="entry name" value="Spore Coat Polysaccharide Biosynthesis Protein SpsA, Chain A"/>
    <property type="match status" value="1"/>
</dbReference>
<evidence type="ECO:0000259" key="17">
    <source>
        <dbReference type="Pfam" id="PF00535"/>
    </source>
</evidence>
<evidence type="ECO:0000256" key="11">
    <source>
        <dbReference type="ARBA" id="ARBA00022692"/>
    </source>
</evidence>
<dbReference type="NCBIfam" id="NF008558">
    <property type="entry name" value="PRK11498.1"/>
    <property type="match status" value="1"/>
</dbReference>
<dbReference type="PANTHER" id="PTHR43867:SF2">
    <property type="entry name" value="CELLULOSE SYNTHASE CATALYTIC SUBUNIT A [UDP-FORMING]"/>
    <property type="match status" value="1"/>
</dbReference>
<dbReference type="RefSeq" id="WP_173919727.1">
    <property type="nucleotide sequence ID" value="NZ_CADCXY010000001.1"/>
</dbReference>
<evidence type="ECO:0000256" key="2">
    <source>
        <dbReference type="ARBA" id="ARBA00005186"/>
    </source>
</evidence>
<evidence type="ECO:0000313" key="20">
    <source>
        <dbReference type="Proteomes" id="UP000481517"/>
    </source>
</evidence>
<organism evidence="19 20">
    <name type="scientific">Pseudidiomarina piscicola</name>
    <dbReference type="NCBI Taxonomy" id="2614830"/>
    <lineage>
        <taxon>Bacteria</taxon>
        <taxon>Pseudomonadati</taxon>
        <taxon>Pseudomonadota</taxon>
        <taxon>Gammaproteobacteria</taxon>
        <taxon>Alteromonadales</taxon>
        <taxon>Idiomarinaceae</taxon>
        <taxon>Pseudidiomarina</taxon>
    </lineage>
</organism>
<dbReference type="SUPFAM" id="SSF141371">
    <property type="entry name" value="PilZ domain-like"/>
    <property type="match status" value="1"/>
</dbReference>
<dbReference type="InterPro" id="IPR001173">
    <property type="entry name" value="Glyco_trans_2-like"/>
</dbReference>
<evidence type="ECO:0000256" key="6">
    <source>
        <dbReference type="ARBA" id="ARBA00022475"/>
    </source>
</evidence>
<evidence type="ECO:0000256" key="13">
    <source>
        <dbReference type="ARBA" id="ARBA00022989"/>
    </source>
</evidence>
<gene>
    <name evidence="19" type="primary">bcsA</name>
    <name evidence="19" type="ORF">PSI9734_00723</name>
</gene>
<evidence type="ECO:0000256" key="3">
    <source>
        <dbReference type="ARBA" id="ARBA00006739"/>
    </source>
</evidence>
<keyword evidence="8 16" id="KW-0973">c-di-GMP</keyword>